<feature type="chain" id="PRO_5046894944" evidence="2">
    <location>
        <begin position="24"/>
        <end position="82"/>
    </location>
</feature>
<comment type="caution">
    <text evidence="3">The sequence shown here is derived from an EMBL/GenBank/DDBJ whole genome shotgun (WGS) entry which is preliminary data.</text>
</comment>
<reference evidence="3 4" key="1">
    <citation type="submission" date="2020-09" db="EMBL/GenBank/DDBJ databases">
        <title>Novel species of Mucilaginibacter isolated from a glacier on the Tibetan Plateau.</title>
        <authorList>
            <person name="Liu Q."/>
            <person name="Xin Y.-H."/>
        </authorList>
    </citation>
    <scope>NUCLEOTIDE SEQUENCE [LARGE SCALE GENOMIC DNA]</scope>
    <source>
        <strain evidence="3 4">CGMCC 1.13878</strain>
    </source>
</reference>
<keyword evidence="2" id="KW-0732">Signal</keyword>
<sequence length="82" mass="8313">MKRLFVYLFAAATLFLSACQGNSANKATDSAAADSGQTHVGNESPADTGKLPATPVETGGKDTSGNGTGTTNAPRDTLKKNP</sequence>
<feature type="region of interest" description="Disordered" evidence="1">
    <location>
        <begin position="25"/>
        <end position="82"/>
    </location>
</feature>
<organism evidence="3 4">
    <name type="scientific">Mucilaginibacter rigui</name>
    <dbReference type="NCBI Taxonomy" id="534635"/>
    <lineage>
        <taxon>Bacteria</taxon>
        <taxon>Pseudomonadati</taxon>
        <taxon>Bacteroidota</taxon>
        <taxon>Sphingobacteriia</taxon>
        <taxon>Sphingobacteriales</taxon>
        <taxon>Sphingobacteriaceae</taxon>
        <taxon>Mucilaginibacter</taxon>
    </lineage>
</organism>
<dbReference type="RefSeq" id="WP_191175230.1">
    <property type="nucleotide sequence ID" value="NZ_JACWMW010000002.1"/>
</dbReference>
<feature type="signal peptide" evidence="2">
    <location>
        <begin position="1"/>
        <end position="23"/>
    </location>
</feature>
<dbReference type="PROSITE" id="PS51257">
    <property type="entry name" value="PROKAR_LIPOPROTEIN"/>
    <property type="match status" value="1"/>
</dbReference>
<feature type="compositionally biased region" description="Polar residues" evidence="1">
    <location>
        <begin position="61"/>
        <end position="74"/>
    </location>
</feature>
<proteinExistence type="predicted"/>
<keyword evidence="4" id="KW-1185">Reference proteome</keyword>
<gene>
    <name evidence="3" type="ORF">IDJ75_08695</name>
</gene>
<dbReference type="EMBL" id="JACWMW010000002">
    <property type="protein sequence ID" value="MBD1385352.1"/>
    <property type="molecule type" value="Genomic_DNA"/>
</dbReference>
<protein>
    <submittedName>
        <fullName evidence="3">Uncharacterized protein</fullName>
    </submittedName>
</protein>
<dbReference type="Proteomes" id="UP000618754">
    <property type="component" value="Unassembled WGS sequence"/>
</dbReference>
<evidence type="ECO:0000256" key="2">
    <source>
        <dbReference type="SAM" id="SignalP"/>
    </source>
</evidence>
<name>A0ABR7X687_9SPHI</name>
<evidence type="ECO:0000313" key="4">
    <source>
        <dbReference type="Proteomes" id="UP000618754"/>
    </source>
</evidence>
<evidence type="ECO:0000313" key="3">
    <source>
        <dbReference type="EMBL" id="MBD1385352.1"/>
    </source>
</evidence>
<accession>A0ABR7X687</accession>
<evidence type="ECO:0000256" key="1">
    <source>
        <dbReference type="SAM" id="MobiDB-lite"/>
    </source>
</evidence>